<dbReference type="Proteomes" id="UP000190626">
    <property type="component" value="Unassembled WGS sequence"/>
</dbReference>
<dbReference type="InterPro" id="IPR011990">
    <property type="entry name" value="TPR-like_helical_dom_sf"/>
</dbReference>
<dbReference type="AlphaFoldDB" id="A0A1V4HR92"/>
<dbReference type="EMBL" id="MBTG01000002">
    <property type="protein sequence ID" value="OPH61214.1"/>
    <property type="molecule type" value="Genomic_DNA"/>
</dbReference>
<dbReference type="STRING" id="1469647.BC351_14820"/>
<comment type="caution">
    <text evidence="1">The sequence shown here is derived from an EMBL/GenBank/DDBJ whole genome shotgun (WGS) entry which is preliminary data.</text>
</comment>
<dbReference type="OrthoDB" id="2379614at2"/>
<evidence type="ECO:0008006" key="3">
    <source>
        <dbReference type="Google" id="ProtNLM"/>
    </source>
</evidence>
<reference evidence="2" key="1">
    <citation type="submission" date="2016-07" db="EMBL/GenBank/DDBJ databases">
        <authorList>
            <person name="Florea S."/>
            <person name="Webb J.S."/>
            <person name="Jaromczyk J."/>
            <person name="Schardl C.L."/>
        </authorList>
    </citation>
    <scope>NUCLEOTIDE SEQUENCE [LARGE SCALE GENOMIC DNA]</scope>
    <source>
        <strain evidence="2">CY1</strain>
    </source>
</reference>
<gene>
    <name evidence="1" type="ORF">BC351_14820</name>
</gene>
<evidence type="ECO:0000313" key="1">
    <source>
        <dbReference type="EMBL" id="OPH61214.1"/>
    </source>
</evidence>
<sequence length="379" mass="44125">MNYLVFGHAGFNHNRLLNILSNKEEIIFVRRMNEKGADDENTRFLPLSELASLDSQKFTAIVASPYGIQHVLAIQPLRIIACIPPCSENEDITSWNKYTGLLTSYADMIITESERIYLELTLQRDSVFLLRDSEELVQGAIMSMFKEESLEQWVTKQWEDRKRFYLSLHEQQGLHETICYLLASYLYLLGDATAKLYLGFSFEQMIQKEYSQCLNTHFRFFSAIEAKAGDLEKAVRIYEITAITQEEKKSMENIRSWREQREWGLIQADIFRANDDYRSAIKVLEDMGSKNSLQAATMRLQNYLHTFRWKDALALLDNYDLSDENRITAEVIRGNIQLIHNKHHLAIRTFLRASIEDWNVLTNLNEIVALEQAAKGEFH</sequence>
<organism evidence="1 2">
    <name type="scientific">Paenibacillus ferrarius</name>
    <dbReference type="NCBI Taxonomy" id="1469647"/>
    <lineage>
        <taxon>Bacteria</taxon>
        <taxon>Bacillati</taxon>
        <taxon>Bacillota</taxon>
        <taxon>Bacilli</taxon>
        <taxon>Bacillales</taxon>
        <taxon>Paenibacillaceae</taxon>
        <taxon>Paenibacillus</taxon>
    </lineage>
</organism>
<keyword evidence="2" id="KW-1185">Reference proteome</keyword>
<accession>A0A1V4HR92</accession>
<name>A0A1V4HR92_9BACL</name>
<proteinExistence type="predicted"/>
<dbReference type="Gene3D" id="1.25.40.10">
    <property type="entry name" value="Tetratricopeptide repeat domain"/>
    <property type="match status" value="1"/>
</dbReference>
<dbReference type="RefSeq" id="WP_079409219.1">
    <property type="nucleotide sequence ID" value="NZ_MBTG01000002.1"/>
</dbReference>
<evidence type="ECO:0000313" key="2">
    <source>
        <dbReference type="Proteomes" id="UP000190626"/>
    </source>
</evidence>
<protein>
    <recommendedName>
        <fullName evidence="3">Tetratricopeptide repeat protein</fullName>
    </recommendedName>
</protein>